<dbReference type="Proteomes" id="UP000483820">
    <property type="component" value="Chromosome III"/>
</dbReference>
<organism evidence="3 4">
    <name type="scientific">Caenorhabditis remanei</name>
    <name type="common">Caenorhabditis vulgaris</name>
    <dbReference type="NCBI Taxonomy" id="31234"/>
    <lineage>
        <taxon>Eukaryota</taxon>
        <taxon>Metazoa</taxon>
        <taxon>Ecdysozoa</taxon>
        <taxon>Nematoda</taxon>
        <taxon>Chromadorea</taxon>
        <taxon>Rhabditida</taxon>
        <taxon>Rhabditina</taxon>
        <taxon>Rhabditomorpha</taxon>
        <taxon>Rhabditoidea</taxon>
        <taxon>Rhabditidae</taxon>
        <taxon>Peloderinae</taxon>
        <taxon>Caenorhabditis</taxon>
    </lineage>
</organism>
<sequence length="1281" mass="147938">MEQEEEIDVVNFDASIEVPAGFQCDQCEWVGKSERSLGAHRRHKHPKPEGSVSTPRGRGRPRKEEFDSLKPAENEVIPARVTTKQLLGGRKRPKTIVDSIDDSALRTDREASRLHDLGIIDEATSVGEFVRRDVNYPMVSNDMMMMEEGGSMVVGEEVIIDNEEENGDVEKRLSPMKQRGTPSRRFTDKVVPDRLIIGDVTGKYKCYIPDCGWKGGYRSIRMDHMKAIHPEWKKPARFILERISKDGVYLDPDAYVPPFACNVPGCTWRGNYRASRSVHMKKVHPNEHAERKKSAPGYNSNGTYACHYPGCTWKGWSRSTRSMHLKKAHPDWRPEDSRVLMILSCFFCKSTFPSYPLLSEHISTHGGVGLHVEEFFETKEIYSEWMIRIEKLYSLNFERYDPPLHGDHGHPDGQIYLLHCSCVGHRGAQLAVDARAYIYDKHYFLKRRPHQLMTRHKNDCSAFLEIREESEYGPVHVKGTLEHTGHRFGTPLLRMTPMERQLFCDVTEWKSLGNDQFMAMDVVEKLTAYEGFLMDNFSEAKGVILMEPLDMDPLLSVRMLVEQSEPSCFFGVNFSEFDNHKKMSFGYMNLEMQKIWGKFGPGGTVCIDMILMDFDEIEMVQYTVYVIGEQMNIPKCVMLYMTTEQATGPPVILEHLTIIDARSPKEFLTNPSEIWVELGRKYYEGQEEQPKMLISEWALMEYWAVKAEQLSENEIDTFNIVCALRRVLRTEDAQQVLSFFVEFFEACYECGYDQLAEFFDLQLTDIEYFKRWNPMRRLGINAHSHPMLATVSRVIREFYLTNDGIDRVDQWFAHATKRMEEFNQVETTQTYTMRPLEPIRKFYYQSSRDIEEVEAEEVRMQQAIQGRPHHQGHPQVHHQEVHQQMIYEEDDILTGEVVEEEIIGHEIEGGLEGEEIVEEMTLQEGEELIYEEIDEIEEEIQYQEEEVVESTPKVPPHRMRVYQQQKAPDPPRARPLHQVVSQQIPLLPPSKRPRILKGHEGHHLQPPLPTPPATRDTTKSVVRGRKKRRDRFAQLRDCPPEVMRAIAAHAIAYDGRKKEQRPFMYVPGEAKLSTSATPVVPTPDMTRYGAPPPRRLSAQQIAELQQQRRLKRDQQWAQKYQRVQEQQQRMQEEGEQQGEEEELIEVDDGPYALPSTSPSSSSAPPPSQPQQPSTSSASSHHPQSSHYIHRGPGPSTSSSSSSHPPSSHYIQQHEAPPPSSSSHQDVEEQPIYEEDEIPIYEDDQYNQEMYTYPPDEMVVHHEEVHMEYDDSQPCTSASLYR</sequence>
<dbReference type="InterPro" id="IPR052797">
    <property type="entry name" value="RegFact_GeneExpr_CellDeath"/>
</dbReference>
<feature type="compositionally biased region" description="Acidic residues" evidence="1">
    <location>
        <begin position="1227"/>
        <end position="1241"/>
    </location>
</feature>
<proteinExistence type="predicted"/>
<dbReference type="RefSeq" id="XP_053588266.1">
    <property type="nucleotide sequence ID" value="XM_053728689.1"/>
</dbReference>
<evidence type="ECO:0000256" key="1">
    <source>
        <dbReference type="SAM" id="MobiDB-lite"/>
    </source>
</evidence>
<feature type="region of interest" description="Disordered" evidence="1">
    <location>
        <begin position="1073"/>
        <end position="1093"/>
    </location>
</feature>
<accession>A0A6A5H9K4</accession>
<dbReference type="PANTHER" id="PTHR33936">
    <property type="entry name" value="PROTEIN CBG17840"/>
    <property type="match status" value="1"/>
</dbReference>
<dbReference type="SMART" id="SM00355">
    <property type="entry name" value="ZnF_C2H2"/>
    <property type="match status" value="5"/>
</dbReference>
<dbReference type="PANTHER" id="PTHR33936:SF18">
    <property type="entry name" value="C2H2-TYPE DOMAIN-CONTAINING PROTEIN"/>
    <property type="match status" value="1"/>
</dbReference>
<dbReference type="CTD" id="9815989"/>
<name>A0A6A5H9K4_CAERE</name>
<dbReference type="EMBL" id="WUAV01000003">
    <property type="protein sequence ID" value="KAF1763546.1"/>
    <property type="molecule type" value="Genomic_DNA"/>
</dbReference>
<evidence type="ECO:0000313" key="3">
    <source>
        <dbReference type="EMBL" id="KAF1763546.1"/>
    </source>
</evidence>
<reference evidence="3 4" key="1">
    <citation type="submission" date="2019-12" db="EMBL/GenBank/DDBJ databases">
        <title>Chromosome-level assembly of the Caenorhabditis remanei genome.</title>
        <authorList>
            <person name="Teterina A.A."/>
            <person name="Willis J.H."/>
            <person name="Phillips P.C."/>
        </authorList>
    </citation>
    <scope>NUCLEOTIDE SEQUENCE [LARGE SCALE GENOMIC DNA]</scope>
    <source>
        <strain evidence="3 4">PX506</strain>
        <tissue evidence="3">Whole organism</tissue>
    </source>
</reference>
<comment type="caution">
    <text evidence="3">The sequence shown here is derived from an EMBL/GenBank/DDBJ whole genome shotgun (WGS) entry which is preliminary data.</text>
</comment>
<gene>
    <name evidence="3" type="ORF">GCK72_011812</name>
</gene>
<evidence type="ECO:0000259" key="2">
    <source>
        <dbReference type="PROSITE" id="PS00028"/>
    </source>
</evidence>
<dbReference type="GeneID" id="9815989"/>
<feature type="domain" description="C2H2-type" evidence="2">
    <location>
        <begin position="345"/>
        <end position="365"/>
    </location>
</feature>
<feature type="region of interest" description="Disordered" evidence="1">
    <location>
        <begin position="35"/>
        <end position="66"/>
    </location>
</feature>
<feature type="region of interest" description="Disordered" evidence="1">
    <location>
        <begin position="1149"/>
        <end position="1241"/>
    </location>
</feature>
<feature type="compositionally biased region" description="Low complexity" evidence="1">
    <location>
        <begin position="1170"/>
        <end position="1208"/>
    </location>
</feature>
<evidence type="ECO:0000313" key="4">
    <source>
        <dbReference type="Proteomes" id="UP000483820"/>
    </source>
</evidence>
<dbReference type="PROSITE" id="PS00028">
    <property type="entry name" value="ZINC_FINGER_C2H2_1"/>
    <property type="match status" value="1"/>
</dbReference>
<protein>
    <recommendedName>
        <fullName evidence="2">C2H2-type domain-containing protein</fullName>
    </recommendedName>
</protein>
<dbReference type="InterPro" id="IPR013087">
    <property type="entry name" value="Znf_C2H2_type"/>
</dbReference>
<feature type="region of interest" description="Disordered" evidence="1">
    <location>
        <begin position="998"/>
        <end position="1028"/>
    </location>
</feature>
<dbReference type="KEGG" id="crq:GCK72_011812"/>